<dbReference type="EMBL" id="CP099464">
    <property type="protein sequence ID" value="UUO17892.1"/>
    <property type="molecule type" value="Genomic_DNA"/>
</dbReference>
<proteinExistence type="predicted"/>
<evidence type="ECO:0000313" key="2">
    <source>
        <dbReference type="Proteomes" id="UP001057561"/>
    </source>
</evidence>
<reference evidence="1" key="1">
    <citation type="submission" date="2022-06" db="EMBL/GenBank/DDBJ databases">
        <title>Nostosin G and Spiroidesin B from the Cyanobacterium Dolichospermum sp. NIES-1697.</title>
        <authorList>
            <person name="Phan C.-S."/>
            <person name="Mehjabin J.J."/>
            <person name="Anas A.R.J."/>
            <person name="Hayasaka M."/>
            <person name="Onoki R."/>
            <person name="Wang J."/>
            <person name="Umezawa T."/>
            <person name="Washio K."/>
            <person name="Morikawa M."/>
            <person name="Okino T."/>
        </authorList>
    </citation>
    <scope>NUCLEOTIDE SEQUENCE</scope>
    <source>
        <strain evidence="1">NIES-1697</strain>
    </source>
</reference>
<evidence type="ECO:0000313" key="1">
    <source>
        <dbReference type="EMBL" id="UUO17892.1"/>
    </source>
</evidence>
<sequence length="307" mass="35494">MTRQLHDQLAKEYLEELLKPLGNVTISKDVKSEVQEIDVSFEPTTTLPKNSEVGLLGRMAVTSCLFEPYRNAPNEVEIRSCLLKLYSVQGELLRQAKREKRSISEEELPFLWILTPTCSERILEGFGAKAKEEWEKGVYFLPKYQKAAIVAINQLPMTEDTLWLRVLGKGRIQNEAISEVVELSKENDKWDRLMEIFASWQKNLELNSDVNDEEVRELIMSLSPAYLKQREEWKQEGLEEGRQEGRQEGQKDGQRLMVESLLAVRFGNLDEELSAIISQLMELSPTERTQLLLNFSREELLARFKVD</sequence>
<dbReference type="Proteomes" id="UP001057561">
    <property type="component" value="Chromosome"/>
</dbReference>
<accession>A0ABY5M461</accession>
<gene>
    <name evidence="1" type="ORF">NG743_05710</name>
</gene>
<protein>
    <recommendedName>
        <fullName evidence="3">Flagellar assembly protein H</fullName>
    </recommendedName>
</protein>
<evidence type="ECO:0008006" key="3">
    <source>
        <dbReference type="Google" id="ProtNLM"/>
    </source>
</evidence>
<dbReference type="RefSeq" id="WP_257122124.1">
    <property type="nucleotide sequence ID" value="NZ_CP099464.1"/>
</dbReference>
<organism evidence="1 2">
    <name type="scientific">Dolichospermum heterosporum TAC447</name>
    <dbReference type="NCBI Taxonomy" id="747523"/>
    <lineage>
        <taxon>Bacteria</taxon>
        <taxon>Bacillati</taxon>
        <taxon>Cyanobacteriota</taxon>
        <taxon>Cyanophyceae</taxon>
        <taxon>Nostocales</taxon>
        <taxon>Aphanizomenonaceae</taxon>
        <taxon>Dolichospermum</taxon>
        <taxon>Dolichospermum heterosporum</taxon>
    </lineage>
</organism>
<keyword evidence="2" id="KW-1185">Reference proteome</keyword>
<name>A0ABY5M461_9CYAN</name>